<feature type="compositionally biased region" description="Acidic residues" evidence="1">
    <location>
        <begin position="1005"/>
        <end position="1023"/>
    </location>
</feature>
<feature type="compositionally biased region" description="Low complexity" evidence="1">
    <location>
        <begin position="1090"/>
        <end position="1100"/>
    </location>
</feature>
<feature type="region of interest" description="Disordered" evidence="1">
    <location>
        <begin position="986"/>
        <end position="1124"/>
    </location>
</feature>
<feature type="compositionally biased region" description="Basic and acidic residues" evidence="1">
    <location>
        <begin position="949"/>
        <end position="965"/>
    </location>
</feature>
<feature type="compositionally biased region" description="Polar residues" evidence="1">
    <location>
        <begin position="485"/>
        <end position="497"/>
    </location>
</feature>
<evidence type="ECO:0000313" key="2">
    <source>
        <dbReference type="EMBL" id="RPA72756.1"/>
    </source>
</evidence>
<feature type="region of interest" description="Disordered" evidence="1">
    <location>
        <begin position="945"/>
        <end position="970"/>
    </location>
</feature>
<organism evidence="2 3">
    <name type="scientific">Ascobolus immersus RN42</name>
    <dbReference type="NCBI Taxonomy" id="1160509"/>
    <lineage>
        <taxon>Eukaryota</taxon>
        <taxon>Fungi</taxon>
        <taxon>Dikarya</taxon>
        <taxon>Ascomycota</taxon>
        <taxon>Pezizomycotina</taxon>
        <taxon>Pezizomycetes</taxon>
        <taxon>Pezizales</taxon>
        <taxon>Ascobolaceae</taxon>
        <taxon>Ascobolus</taxon>
    </lineage>
</organism>
<feature type="compositionally biased region" description="Pro residues" evidence="1">
    <location>
        <begin position="323"/>
        <end position="389"/>
    </location>
</feature>
<evidence type="ECO:0000313" key="3">
    <source>
        <dbReference type="Proteomes" id="UP000275078"/>
    </source>
</evidence>
<name>A0A3N4HIG1_ASCIM</name>
<dbReference type="AlphaFoldDB" id="A0A3N4HIG1"/>
<accession>A0A3N4HIG1</accession>
<proteinExistence type="predicted"/>
<dbReference type="Proteomes" id="UP000275078">
    <property type="component" value="Unassembled WGS sequence"/>
</dbReference>
<feature type="compositionally biased region" description="Basic and acidic residues" evidence="1">
    <location>
        <begin position="406"/>
        <end position="417"/>
    </location>
</feature>
<feature type="compositionally biased region" description="Low complexity" evidence="1">
    <location>
        <begin position="312"/>
        <end position="321"/>
    </location>
</feature>
<dbReference type="EMBL" id="ML119848">
    <property type="protein sequence ID" value="RPA72756.1"/>
    <property type="molecule type" value="Genomic_DNA"/>
</dbReference>
<reference evidence="2 3" key="1">
    <citation type="journal article" date="2018" name="Nat. Ecol. Evol.">
        <title>Pezizomycetes genomes reveal the molecular basis of ectomycorrhizal truffle lifestyle.</title>
        <authorList>
            <person name="Murat C."/>
            <person name="Payen T."/>
            <person name="Noel B."/>
            <person name="Kuo A."/>
            <person name="Morin E."/>
            <person name="Chen J."/>
            <person name="Kohler A."/>
            <person name="Krizsan K."/>
            <person name="Balestrini R."/>
            <person name="Da Silva C."/>
            <person name="Montanini B."/>
            <person name="Hainaut M."/>
            <person name="Levati E."/>
            <person name="Barry K.W."/>
            <person name="Belfiori B."/>
            <person name="Cichocki N."/>
            <person name="Clum A."/>
            <person name="Dockter R.B."/>
            <person name="Fauchery L."/>
            <person name="Guy J."/>
            <person name="Iotti M."/>
            <person name="Le Tacon F."/>
            <person name="Lindquist E.A."/>
            <person name="Lipzen A."/>
            <person name="Malagnac F."/>
            <person name="Mello A."/>
            <person name="Molinier V."/>
            <person name="Miyauchi S."/>
            <person name="Poulain J."/>
            <person name="Riccioni C."/>
            <person name="Rubini A."/>
            <person name="Sitrit Y."/>
            <person name="Splivallo R."/>
            <person name="Traeger S."/>
            <person name="Wang M."/>
            <person name="Zifcakova L."/>
            <person name="Wipf D."/>
            <person name="Zambonelli A."/>
            <person name="Paolocci F."/>
            <person name="Nowrousian M."/>
            <person name="Ottonello S."/>
            <person name="Baldrian P."/>
            <person name="Spatafora J.W."/>
            <person name="Henrissat B."/>
            <person name="Nagy L.G."/>
            <person name="Aury J.M."/>
            <person name="Wincker P."/>
            <person name="Grigoriev I.V."/>
            <person name="Bonfante P."/>
            <person name="Martin F.M."/>
        </authorList>
    </citation>
    <scope>NUCLEOTIDE SEQUENCE [LARGE SCALE GENOMIC DNA]</scope>
    <source>
        <strain evidence="2 3">RN42</strain>
    </source>
</reference>
<feature type="compositionally biased region" description="Acidic residues" evidence="1">
    <location>
        <begin position="1055"/>
        <end position="1075"/>
    </location>
</feature>
<keyword evidence="3" id="KW-1185">Reference proteome</keyword>
<feature type="compositionally biased region" description="Polar residues" evidence="1">
    <location>
        <begin position="146"/>
        <end position="158"/>
    </location>
</feature>
<feature type="compositionally biased region" description="Basic residues" evidence="1">
    <location>
        <begin position="988"/>
        <end position="998"/>
    </location>
</feature>
<feature type="compositionally biased region" description="Basic and acidic residues" evidence="1">
    <location>
        <begin position="425"/>
        <end position="465"/>
    </location>
</feature>
<feature type="compositionally biased region" description="Basic residues" evidence="1">
    <location>
        <begin position="511"/>
        <end position="520"/>
    </location>
</feature>
<evidence type="ECO:0000256" key="1">
    <source>
        <dbReference type="SAM" id="MobiDB-lite"/>
    </source>
</evidence>
<feature type="region of interest" description="Disordered" evidence="1">
    <location>
        <begin position="1"/>
        <end position="534"/>
    </location>
</feature>
<feature type="compositionally biased region" description="Low complexity" evidence="1">
    <location>
        <begin position="1"/>
        <end position="47"/>
    </location>
</feature>
<gene>
    <name evidence="2" type="ORF">BJ508DRAFT_334753</name>
</gene>
<feature type="compositionally biased region" description="Basic and acidic residues" evidence="1">
    <location>
        <begin position="163"/>
        <end position="172"/>
    </location>
</feature>
<feature type="compositionally biased region" description="Basic and acidic residues" evidence="1">
    <location>
        <begin position="101"/>
        <end position="145"/>
    </location>
</feature>
<protein>
    <submittedName>
        <fullName evidence="2">Uncharacterized protein</fullName>
    </submittedName>
</protein>
<sequence length="1124" mass="124692">MPSAATRATRTATSATASGKTAVTKARAATTKPSTATATTIKSSTVTRGRKKDTPASIESGKQQEAPAPQKPIVENKEDVPPPNSPKTYAETIRSVSNDTRNQKLERINVRINAERNEFREKNRELENRLREQEERYRSEVDDLKTQLQLLIAQQSEKAASPDGDKTNRQPAKDLSATTSQSAPPPRQASTEEDEDKEQTKRRKNEFENRLARLAAAARRKGPVDQAIRVEAHPSPAVPLPRRAVREESIPSSPPLPALPIPRKAVPSPTATRPLRAVRTPDSLPSSPPGLKAITSRPNPSPNANPAPNANPPAKANSSPKVHPAPAPKANPSPKAHPAPAPKANPSPKAHPAPAPKANPSPKAHPAPAPKANPSPKASPSPKARPAPKPATGDSATPIVVIPSNDNHRKARKDDKHKDKHRKDAKAGKDGHRKADKDGHKKDGKDEVRKSGKDERKKEGKDERKKGGRDRKHAEGVKNVKFSGSEKQSSRSGNKSTTPPPPPKPAEPRGPSRRRCRKSLPKPSAQEAQESPTEYKMCGALPRINAFADPQDVVGQHPTSGAMEVDEDLPELPKAAPEAALLPTFNRQIEKLLARDKRQEAKHRCWFERPEHVVPSSLGLTSSLGAVKLNSSAGQQKAHKRKYEGPVSPAKRVEHDHPHRPQHPQHSQHGVHHPQHPQHGMQHGIEHPQGTPRSTKERIEEADPTETIMASDRYKADCKFVLDRFGEDLFAEAFCFNPYLAKAHLFEVYGQRWANRCDVLGYNQVATWTRWLENQLAERLTGIRSWWIRRAVSWIRNNKSLRDRDPLWLLEGKRFMVAEEHWEEKNYEDYLFTQPIGSFLFDTLRQERQIAHGYHPREFLQRINGALICFSFTTIRGALVKIAEGSGKQVRNKDQQEFFNELGSEWVEREHILIKIGRKPVWLTEALRDEVRLQIANVILARNQTKTAGADRERRDRPTHGKDTSTRSSLDLSGLSSFFTSVHDRLHSSKKKGGRKSVVKTEPQSDMDEMPGSSADDDSDPEWWYEHEDPSILDIDLEDNTEGDSASDSASKSEEDSEEEPEEEPEEEEESEAEPAPESASESVSQYTPDGSEASSASFDASDDDGSEASVIVVDKNRGCSPEY</sequence>
<feature type="region of interest" description="Disordered" evidence="1">
    <location>
        <begin position="631"/>
        <end position="696"/>
    </location>
</feature>
<feature type="compositionally biased region" description="Pro residues" evidence="1">
    <location>
        <begin position="299"/>
        <end position="311"/>
    </location>
</feature>
<dbReference type="STRING" id="1160509.A0A3N4HIG1"/>